<dbReference type="InterPro" id="IPR016162">
    <property type="entry name" value="Ald_DH_N"/>
</dbReference>
<proteinExistence type="predicted"/>
<dbReference type="PROSITE" id="PS00687">
    <property type="entry name" value="ALDEHYDE_DEHYDR_GLU"/>
    <property type="match status" value="1"/>
</dbReference>
<feature type="domain" description="Aldehyde dehydrogenase" evidence="1">
    <location>
        <begin position="12"/>
        <end position="268"/>
    </location>
</feature>
<dbReference type="PANTHER" id="PTHR11699">
    <property type="entry name" value="ALDEHYDE DEHYDROGENASE-RELATED"/>
    <property type="match status" value="1"/>
</dbReference>
<dbReference type="Gene3D" id="3.40.605.10">
    <property type="entry name" value="Aldehyde Dehydrogenase, Chain A, domain 1"/>
    <property type="match status" value="1"/>
</dbReference>
<organism evidence="2">
    <name type="scientific">marine metagenome</name>
    <dbReference type="NCBI Taxonomy" id="408172"/>
    <lineage>
        <taxon>unclassified sequences</taxon>
        <taxon>metagenomes</taxon>
        <taxon>ecological metagenomes</taxon>
    </lineage>
</organism>
<dbReference type="EMBL" id="UINC01003493">
    <property type="protein sequence ID" value="SVA06804.1"/>
    <property type="molecule type" value="Genomic_DNA"/>
</dbReference>
<accession>A0A381STS2</accession>
<dbReference type="InterPro" id="IPR029510">
    <property type="entry name" value="Ald_DH_CS_GLU"/>
</dbReference>
<gene>
    <name evidence="2" type="ORF">METZ01_LOCUS59658</name>
</gene>
<dbReference type="InterPro" id="IPR016161">
    <property type="entry name" value="Ald_DH/histidinol_DH"/>
</dbReference>
<feature type="non-terminal residue" evidence="2">
    <location>
        <position position="269"/>
    </location>
</feature>
<dbReference type="SUPFAM" id="SSF53720">
    <property type="entry name" value="ALDH-like"/>
    <property type="match status" value="1"/>
</dbReference>
<dbReference type="InterPro" id="IPR015590">
    <property type="entry name" value="Aldehyde_DH_dom"/>
</dbReference>
<dbReference type="Pfam" id="PF00171">
    <property type="entry name" value="Aldedh"/>
    <property type="match status" value="1"/>
</dbReference>
<protein>
    <recommendedName>
        <fullName evidence="1">Aldehyde dehydrogenase domain-containing protein</fullName>
    </recommendedName>
</protein>
<evidence type="ECO:0000313" key="2">
    <source>
        <dbReference type="EMBL" id="SVA06804.1"/>
    </source>
</evidence>
<dbReference type="GO" id="GO:0016491">
    <property type="term" value="F:oxidoreductase activity"/>
    <property type="evidence" value="ECO:0007669"/>
    <property type="project" value="InterPro"/>
</dbReference>
<name>A0A381STS2_9ZZZZ</name>
<sequence>MAIYKPIDNQDGRRRYELFSPINMQSLGILECATNEDIQVAINKSKKAQEDWKKISVLDRSNFIHKMIDQILKDQEEIIKTVIQETGKTESEAVSMEIYAAVDALSFYAKRAHKFLKPKKIKLHGAMRFMKKALLMYKPRGVIGVITPWNGPFILAINPTVQALLGGNSVIIKPSEVTPFSSKLVETLFLRSGLPKNLVQVVLGDGQTGEDLVKSKVSKITFTGSVVTGKRVASICGAQLTPFTLELGGNDAMIVCEDADLEKASDGAL</sequence>
<reference evidence="2" key="1">
    <citation type="submission" date="2018-05" db="EMBL/GenBank/DDBJ databases">
        <authorList>
            <person name="Lanie J.A."/>
            <person name="Ng W.-L."/>
            <person name="Kazmierczak K.M."/>
            <person name="Andrzejewski T.M."/>
            <person name="Davidsen T.M."/>
            <person name="Wayne K.J."/>
            <person name="Tettelin H."/>
            <person name="Glass J.I."/>
            <person name="Rusch D."/>
            <person name="Podicherti R."/>
            <person name="Tsui H.-C.T."/>
            <person name="Winkler M.E."/>
        </authorList>
    </citation>
    <scope>NUCLEOTIDE SEQUENCE</scope>
</reference>
<dbReference type="AlphaFoldDB" id="A0A381STS2"/>
<evidence type="ECO:0000259" key="1">
    <source>
        <dbReference type="Pfam" id="PF00171"/>
    </source>
</evidence>